<feature type="domain" description="GyrI-like small molecule binding" evidence="1">
    <location>
        <begin position="2"/>
        <end position="56"/>
    </location>
</feature>
<evidence type="ECO:0000313" key="3">
    <source>
        <dbReference type="Proteomes" id="UP001157161"/>
    </source>
</evidence>
<comment type="caution">
    <text evidence="2">The sequence shown here is derived from an EMBL/GenBank/DDBJ whole genome shotgun (WGS) entry which is preliminary data.</text>
</comment>
<dbReference type="Proteomes" id="UP001157161">
    <property type="component" value="Unassembled WGS sequence"/>
</dbReference>
<dbReference type="InterPro" id="IPR029442">
    <property type="entry name" value="GyrI-like"/>
</dbReference>
<evidence type="ECO:0000259" key="1">
    <source>
        <dbReference type="Pfam" id="PF06445"/>
    </source>
</evidence>
<proteinExistence type="predicted"/>
<dbReference type="AlphaFoldDB" id="A0AA37XH37"/>
<keyword evidence="3" id="KW-1185">Reference proteome</keyword>
<reference evidence="2" key="1">
    <citation type="journal article" date="2014" name="Int. J. Syst. Evol. Microbiol.">
        <title>Complete genome sequence of Corynebacterium casei LMG S-19264T (=DSM 44701T), isolated from a smear-ripened cheese.</title>
        <authorList>
            <consortium name="US DOE Joint Genome Institute (JGI-PGF)"/>
            <person name="Walter F."/>
            <person name="Albersmeier A."/>
            <person name="Kalinowski J."/>
            <person name="Ruckert C."/>
        </authorList>
    </citation>
    <scope>NUCLEOTIDE SEQUENCE</scope>
    <source>
        <strain evidence="2">NBRC 112290</strain>
    </source>
</reference>
<dbReference type="SUPFAM" id="SSF55136">
    <property type="entry name" value="Probable bacterial effector-binding domain"/>
    <property type="match status" value="1"/>
</dbReference>
<dbReference type="Pfam" id="PF06445">
    <property type="entry name" value="GyrI-like"/>
    <property type="match status" value="1"/>
</dbReference>
<accession>A0AA37XH37</accession>
<organism evidence="2 3">
    <name type="scientific">Litorihabitans aurantiacus</name>
    <dbReference type="NCBI Taxonomy" id="1930061"/>
    <lineage>
        <taxon>Bacteria</taxon>
        <taxon>Bacillati</taxon>
        <taxon>Actinomycetota</taxon>
        <taxon>Actinomycetes</taxon>
        <taxon>Micrococcales</taxon>
        <taxon>Beutenbergiaceae</taxon>
        <taxon>Litorihabitans</taxon>
    </lineage>
</organism>
<dbReference type="EMBL" id="BSUM01000001">
    <property type="protein sequence ID" value="GMA32988.1"/>
    <property type="molecule type" value="Genomic_DNA"/>
</dbReference>
<gene>
    <name evidence="2" type="ORF">GCM10025875_29800</name>
</gene>
<dbReference type="Gene3D" id="3.20.80.10">
    <property type="entry name" value="Regulatory factor, effector binding domain"/>
    <property type="match status" value="1"/>
</dbReference>
<protein>
    <recommendedName>
        <fullName evidence="1">GyrI-like small molecule binding domain-containing protein</fullName>
    </recommendedName>
</protein>
<evidence type="ECO:0000313" key="2">
    <source>
        <dbReference type="EMBL" id="GMA32988.1"/>
    </source>
</evidence>
<name>A0AA37XH37_9MICO</name>
<dbReference type="InterPro" id="IPR011256">
    <property type="entry name" value="Reg_factor_effector_dom_sf"/>
</dbReference>
<sequence length="65" mass="7556">MVQTLHVGPYDDEGPVLARLHDEVIPERSLRMTGHHHEIYLGDPRRAAPERLRTILRQPVERRAP</sequence>
<reference evidence="2" key="2">
    <citation type="submission" date="2023-02" db="EMBL/GenBank/DDBJ databases">
        <authorList>
            <person name="Sun Q."/>
            <person name="Mori K."/>
        </authorList>
    </citation>
    <scope>NUCLEOTIDE SEQUENCE</scope>
    <source>
        <strain evidence="2">NBRC 112290</strain>
    </source>
</reference>